<reference evidence="2 3" key="1">
    <citation type="journal article" date="2012" name="BMC Genomics">
        <title>Complete genome sequence of Saccharothrix espanaensis DSM 44229T and comparison to the other completely sequenced Pseudonocardiaceae.</title>
        <authorList>
            <person name="Strobel T."/>
            <person name="Al-Dilaimi A."/>
            <person name="Blom J."/>
            <person name="Gessner A."/>
            <person name="Kalinowski J."/>
            <person name="Luzhetska M."/>
            <person name="Puhler A."/>
            <person name="Szczepanowski R."/>
            <person name="Bechthold A."/>
            <person name="Ruckert C."/>
        </authorList>
    </citation>
    <scope>NUCLEOTIDE SEQUENCE [LARGE SCALE GENOMIC DNA]</scope>
    <source>
        <strain evidence="3">ATCC 51144 / DSM 44229 / JCM 9112 / NBRC 15066 / NRRL 15764</strain>
    </source>
</reference>
<dbReference type="EMBL" id="HE804045">
    <property type="protein sequence ID" value="CCH33708.1"/>
    <property type="molecule type" value="Genomic_DNA"/>
</dbReference>
<evidence type="ECO:0000256" key="1">
    <source>
        <dbReference type="SAM" id="MobiDB-lite"/>
    </source>
</evidence>
<dbReference type="eggNOG" id="ENOG5031S94">
    <property type="taxonomic scope" value="Bacteria"/>
</dbReference>
<dbReference type="KEGG" id="sesp:BN6_64650"/>
<feature type="compositionally biased region" description="Low complexity" evidence="1">
    <location>
        <begin position="1"/>
        <end position="15"/>
    </location>
</feature>
<evidence type="ECO:0000313" key="2">
    <source>
        <dbReference type="EMBL" id="CCH33708.1"/>
    </source>
</evidence>
<organism evidence="2 3">
    <name type="scientific">Saccharothrix espanaensis (strain ATCC 51144 / DSM 44229 / JCM 9112 / NBRC 15066 / NRRL 15764)</name>
    <dbReference type="NCBI Taxonomy" id="1179773"/>
    <lineage>
        <taxon>Bacteria</taxon>
        <taxon>Bacillati</taxon>
        <taxon>Actinomycetota</taxon>
        <taxon>Actinomycetes</taxon>
        <taxon>Pseudonocardiales</taxon>
        <taxon>Pseudonocardiaceae</taxon>
        <taxon>Saccharothrix</taxon>
    </lineage>
</organism>
<dbReference type="PATRIC" id="fig|1179773.3.peg.6517"/>
<sequence>MTTPRRCPARPRGAGSSHPAPLPRDPDPGRRQAAGRGTRVRKATPTPPNLPTAVVRCGPAPANRPDQPLRVPPDYGVPVDPREDEEDDFDPEEEDFEEDEEEEDEDDLFGVTSEPRTICHLCGGAGFVAHPTSAVIGGAPRTVDNGRECPHCHGARKFPGLVPPV</sequence>
<dbReference type="STRING" id="1179773.BN6_64650"/>
<dbReference type="Proteomes" id="UP000006281">
    <property type="component" value="Chromosome"/>
</dbReference>
<protein>
    <submittedName>
        <fullName evidence="2">Uncharacterized protein</fullName>
    </submittedName>
</protein>
<dbReference type="AlphaFoldDB" id="K0KAR3"/>
<name>K0KAR3_SACES</name>
<gene>
    <name evidence="2" type="ordered locus">BN6_64650</name>
</gene>
<feature type="compositionally biased region" description="Acidic residues" evidence="1">
    <location>
        <begin position="82"/>
        <end position="108"/>
    </location>
</feature>
<evidence type="ECO:0000313" key="3">
    <source>
        <dbReference type="Proteomes" id="UP000006281"/>
    </source>
</evidence>
<keyword evidence="3" id="KW-1185">Reference proteome</keyword>
<proteinExistence type="predicted"/>
<accession>K0KAR3</accession>
<feature type="region of interest" description="Disordered" evidence="1">
    <location>
        <begin position="1"/>
        <end position="108"/>
    </location>
</feature>
<dbReference type="HOGENOM" id="CLU_1609608_0_0_11"/>